<protein>
    <submittedName>
        <fullName evidence="7">Sigma-70 family RNA polymerase sigma factor</fullName>
    </submittedName>
</protein>
<evidence type="ECO:0000256" key="5">
    <source>
        <dbReference type="ARBA" id="ARBA00023163"/>
    </source>
</evidence>
<keyword evidence="3" id="KW-0731">Sigma factor</keyword>
<dbReference type="Gene3D" id="1.10.10.10">
    <property type="entry name" value="Winged helix-like DNA-binding domain superfamily/Winged helix DNA-binding domain"/>
    <property type="match status" value="1"/>
</dbReference>
<dbReference type="InterPro" id="IPR013325">
    <property type="entry name" value="RNA_pol_sigma_r2"/>
</dbReference>
<feature type="domain" description="RNA polymerase sigma-70 ECF-like HTH" evidence="6">
    <location>
        <begin position="3"/>
        <end position="198"/>
    </location>
</feature>
<gene>
    <name evidence="7" type="ORF">F1728_19795</name>
</gene>
<proteinExistence type="inferred from homology"/>
<keyword evidence="2" id="KW-0805">Transcription regulation</keyword>
<evidence type="ECO:0000256" key="2">
    <source>
        <dbReference type="ARBA" id="ARBA00023015"/>
    </source>
</evidence>
<keyword evidence="8" id="KW-1185">Reference proteome</keyword>
<dbReference type="RefSeq" id="WP_155365529.1">
    <property type="nucleotide sequence ID" value="NZ_CP043930.1"/>
</dbReference>
<dbReference type="AlphaFoldDB" id="A0A6I6AHB6"/>
<dbReference type="Proteomes" id="UP000427281">
    <property type="component" value="Chromosome"/>
</dbReference>
<dbReference type="SUPFAM" id="SSF88659">
    <property type="entry name" value="Sigma3 and sigma4 domains of RNA polymerase sigma factors"/>
    <property type="match status" value="1"/>
</dbReference>
<dbReference type="InterPro" id="IPR036388">
    <property type="entry name" value="WH-like_DNA-bd_sf"/>
</dbReference>
<dbReference type="Gene3D" id="1.10.1740.10">
    <property type="match status" value="1"/>
</dbReference>
<sequence>MEDSVTNWMNHLAEGSDSAAEYLWERYFNKIVRAANNRLGDSPRRVHDEEDVAVSVFNSLCRGAREGRFNQLKNRDELWRLLLAMTRQKAVDRIRHETRQKRGGGMVFGESVFGYIPGKENQTAGIEQFVSEDLTPEFIALIEEESTAAINDLGENVRPFIQLRLEGYEQTEIAEKLGVSLSTVERKLRMVRKRWMQRLEDSQNKSDEF</sequence>
<keyword evidence="4" id="KW-0238">DNA-binding</keyword>
<dbReference type="InterPro" id="IPR013324">
    <property type="entry name" value="RNA_pol_sigma_r3/r4-like"/>
</dbReference>
<keyword evidence="5" id="KW-0804">Transcription</keyword>
<dbReference type="KEGG" id="gim:F1728_19795"/>
<evidence type="ECO:0000313" key="8">
    <source>
        <dbReference type="Proteomes" id="UP000427281"/>
    </source>
</evidence>
<dbReference type="InterPro" id="IPR053812">
    <property type="entry name" value="HTH_Sigma70_ECF-like"/>
</dbReference>
<evidence type="ECO:0000313" key="7">
    <source>
        <dbReference type="EMBL" id="QGQ24790.1"/>
    </source>
</evidence>
<reference evidence="7 8" key="1">
    <citation type="submission" date="2019-09" db="EMBL/GenBank/DDBJ databases">
        <title>Gimesia benthica sp. nov., a novel bacterium isolated from deep-sea water of the Northwest Indian Ocean.</title>
        <authorList>
            <person name="Dai X."/>
        </authorList>
    </citation>
    <scope>NUCLEOTIDE SEQUENCE [LARGE SCALE GENOMIC DNA]</scope>
    <source>
        <strain evidence="7 8">E7</strain>
    </source>
</reference>
<dbReference type="GO" id="GO:0003677">
    <property type="term" value="F:DNA binding"/>
    <property type="evidence" value="ECO:0007669"/>
    <property type="project" value="UniProtKB-KW"/>
</dbReference>
<dbReference type="Pfam" id="PF07638">
    <property type="entry name" value="Sigma70_ECF"/>
    <property type="match status" value="1"/>
</dbReference>
<dbReference type="GO" id="GO:0016987">
    <property type="term" value="F:sigma factor activity"/>
    <property type="evidence" value="ECO:0007669"/>
    <property type="project" value="UniProtKB-KW"/>
</dbReference>
<evidence type="ECO:0000256" key="4">
    <source>
        <dbReference type="ARBA" id="ARBA00023125"/>
    </source>
</evidence>
<evidence type="ECO:0000259" key="6">
    <source>
        <dbReference type="Pfam" id="PF07638"/>
    </source>
</evidence>
<name>A0A6I6AHB6_9PLAN</name>
<dbReference type="SUPFAM" id="SSF88946">
    <property type="entry name" value="Sigma2 domain of RNA polymerase sigma factors"/>
    <property type="match status" value="1"/>
</dbReference>
<dbReference type="EMBL" id="CP043930">
    <property type="protein sequence ID" value="QGQ24790.1"/>
    <property type="molecule type" value="Genomic_DNA"/>
</dbReference>
<dbReference type="InterPro" id="IPR014284">
    <property type="entry name" value="RNA_pol_sigma-70_dom"/>
</dbReference>
<evidence type="ECO:0000256" key="3">
    <source>
        <dbReference type="ARBA" id="ARBA00023082"/>
    </source>
</evidence>
<dbReference type="NCBIfam" id="TIGR02937">
    <property type="entry name" value="sigma70-ECF"/>
    <property type="match status" value="1"/>
</dbReference>
<comment type="similarity">
    <text evidence="1">Belongs to the sigma-70 factor family. ECF subfamily.</text>
</comment>
<organism evidence="7 8">
    <name type="scientific">Gimesia benthica</name>
    <dbReference type="NCBI Taxonomy" id="2608982"/>
    <lineage>
        <taxon>Bacteria</taxon>
        <taxon>Pseudomonadati</taxon>
        <taxon>Planctomycetota</taxon>
        <taxon>Planctomycetia</taxon>
        <taxon>Planctomycetales</taxon>
        <taxon>Planctomycetaceae</taxon>
        <taxon>Gimesia</taxon>
    </lineage>
</organism>
<dbReference type="PANTHER" id="PTHR43133:SF8">
    <property type="entry name" value="RNA POLYMERASE SIGMA FACTOR HI_1459-RELATED"/>
    <property type="match status" value="1"/>
</dbReference>
<accession>A0A6I6AHB6</accession>
<dbReference type="GO" id="GO:0006352">
    <property type="term" value="P:DNA-templated transcription initiation"/>
    <property type="evidence" value="ECO:0007669"/>
    <property type="project" value="InterPro"/>
</dbReference>
<dbReference type="PANTHER" id="PTHR43133">
    <property type="entry name" value="RNA POLYMERASE ECF-TYPE SIGMA FACTO"/>
    <property type="match status" value="1"/>
</dbReference>
<evidence type="ECO:0000256" key="1">
    <source>
        <dbReference type="ARBA" id="ARBA00010641"/>
    </source>
</evidence>
<dbReference type="InterPro" id="IPR039425">
    <property type="entry name" value="RNA_pol_sigma-70-like"/>
</dbReference>